<dbReference type="InterPro" id="IPR008719">
    <property type="entry name" value="N2O_reductase_NosL"/>
</dbReference>
<dbReference type="SUPFAM" id="SSF160387">
    <property type="entry name" value="NosL/MerB-like"/>
    <property type="match status" value="1"/>
</dbReference>
<sequence length="155" mass="17153">MLRKISIITLLILISLNLYSQRASELLKPDLGKKLGICGVCGMEVFEKMITRVEISVDDSIYHACGIGCALAITEGKDVKSVKVIDFKTLKLIDAKGSYFVVGSVISPVRAMLPEFSFAKKSDADDFVKLYGGRVLDYNGMVELARKVKKERTEK</sequence>
<keyword evidence="2" id="KW-1185">Reference proteome</keyword>
<organism evidence="1 2">
    <name type="scientific">Candidatus Thermokryptus mobilis</name>
    <dbReference type="NCBI Taxonomy" id="1643428"/>
    <lineage>
        <taxon>Bacteria</taxon>
        <taxon>Pseudomonadati</taxon>
        <taxon>Candidatus Kryptoniota</taxon>
        <taxon>Candidatus Thermokryptus</taxon>
    </lineage>
</organism>
<dbReference type="EMBL" id="FAOO01000006">
    <property type="protein sequence ID" value="CUU04770.1"/>
    <property type="molecule type" value="Genomic_DNA"/>
</dbReference>
<evidence type="ECO:0000313" key="2">
    <source>
        <dbReference type="Proteomes" id="UP000320623"/>
    </source>
</evidence>
<proteinExistence type="predicted"/>
<dbReference type="AlphaFoldDB" id="A0A0S4N0G4"/>
<evidence type="ECO:0000313" key="1">
    <source>
        <dbReference type="EMBL" id="CUU04770.1"/>
    </source>
</evidence>
<dbReference type="Pfam" id="PF05573">
    <property type="entry name" value="NosL"/>
    <property type="match status" value="1"/>
</dbReference>
<dbReference type="STRING" id="1643428.GCA_001442855_01043"/>
<dbReference type="OrthoDB" id="9797223at2"/>
<name>A0A0S4N0G4_9BACT</name>
<accession>A0A0S4N0G4</accession>
<protein>
    <submittedName>
        <fullName evidence="1">Nitrous oxide reductase accessory protein NosL</fullName>
    </submittedName>
</protein>
<dbReference type="RefSeq" id="WP_140944821.1">
    <property type="nucleotide sequence ID" value="NZ_FAOO01000006.1"/>
</dbReference>
<dbReference type="PANTHER" id="PTHR41247:SF1">
    <property type="entry name" value="HTH-TYPE TRANSCRIPTIONAL REPRESSOR YCNK"/>
    <property type="match status" value="1"/>
</dbReference>
<reference evidence="2" key="1">
    <citation type="submission" date="2015-11" db="EMBL/GenBank/DDBJ databases">
        <authorList>
            <person name="Varghese N."/>
        </authorList>
    </citation>
    <scope>NUCLEOTIDE SEQUENCE [LARGE SCALE GENOMIC DNA]</scope>
</reference>
<gene>
    <name evidence="1" type="ORF">JGI1_01068</name>
</gene>
<dbReference type="PANTHER" id="PTHR41247">
    <property type="entry name" value="HTH-TYPE TRANSCRIPTIONAL REPRESSOR YCNK"/>
    <property type="match status" value="1"/>
</dbReference>
<dbReference type="Proteomes" id="UP000320623">
    <property type="component" value="Unassembled WGS sequence"/>
</dbReference>